<accession>A0A3P6Q0G2</accession>
<organism evidence="1 2">
    <name type="scientific">Dibothriocephalus latus</name>
    <name type="common">Fish tapeworm</name>
    <name type="synonym">Diphyllobothrium latum</name>
    <dbReference type="NCBI Taxonomy" id="60516"/>
    <lineage>
        <taxon>Eukaryota</taxon>
        <taxon>Metazoa</taxon>
        <taxon>Spiralia</taxon>
        <taxon>Lophotrochozoa</taxon>
        <taxon>Platyhelminthes</taxon>
        <taxon>Cestoda</taxon>
        <taxon>Eucestoda</taxon>
        <taxon>Diphyllobothriidea</taxon>
        <taxon>Diphyllobothriidae</taxon>
        <taxon>Dibothriocephalus</taxon>
    </lineage>
</organism>
<keyword evidence="2" id="KW-1185">Reference proteome</keyword>
<name>A0A3P6Q0G2_DIBLA</name>
<sequence length="82" mass="9027">MNRKIEGDERAALVMGERSSMSGTYIAPARKSQIHSFRFFLSSPTPATVAVSSVDSLASLYWRGAVELCRAILKSMLPVFCE</sequence>
<gene>
    <name evidence="1" type="ORF">DILT_LOCUS706</name>
</gene>
<reference evidence="1 2" key="1">
    <citation type="submission" date="2018-11" db="EMBL/GenBank/DDBJ databases">
        <authorList>
            <consortium name="Pathogen Informatics"/>
        </authorList>
    </citation>
    <scope>NUCLEOTIDE SEQUENCE [LARGE SCALE GENOMIC DNA]</scope>
</reference>
<dbReference type="Proteomes" id="UP000281553">
    <property type="component" value="Unassembled WGS sequence"/>
</dbReference>
<evidence type="ECO:0000313" key="2">
    <source>
        <dbReference type="Proteomes" id="UP000281553"/>
    </source>
</evidence>
<dbReference type="AlphaFoldDB" id="A0A3P6Q0G2"/>
<evidence type="ECO:0000313" key="1">
    <source>
        <dbReference type="EMBL" id="VDK35683.1"/>
    </source>
</evidence>
<proteinExistence type="predicted"/>
<dbReference type="EMBL" id="UYRU01003373">
    <property type="protein sequence ID" value="VDK35683.1"/>
    <property type="molecule type" value="Genomic_DNA"/>
</dbReference>
<protein>
    <submittedName>
        <fullName evidence="1">Uncharacterized protein</fullName>
    </submittedName>
</protein>